<dbReference type="GO" id="GO:0003700">
    <property type="term" value="F:DNA-binding transcription factor activity"/>
    <property type="evidence" value="ECO:0007669"/>
    <property type="project" value="InterPro"/>
</dbReference>
<protein>
    <recommendedName>
        <fullName evidence="2">BZIP domain-containing protein</fullName>
    </recommendedName>
</protein>
<gene>
    <name evidence="3" type="ORF">CERSUDRAFT_127396</name>
</gene>
<feature type="domain" description="BZIP" evidence="2">
    <location>
        <begin position="490"/>
        <end position="504"/>
    </location>
</feature>
<accession>M2Q3J8</accession>
<evidence type="ECO:0000256" key="1">
    <source>
        <dbReference type="SAM" id="MobiDB-lite"/>
    </source>
</evidence>
<name>M2Q3J8_CERS8</name>
<sequence length="548" mass="59285">MSGSMTCDESPSSGISCNERSPPPGWSLNRTRVAPSPQTASGSRVNSPFLVGASSRHRHADRPWLHQPVHHRVENTPLTSPPSASPRLDPRHFQVPTDAYQSHPQAPALFPLPRTFDNTSLGHHVLRLPVNALPQSNHRDQSTSNGSSHLTPPLESYQLSGPLPSQNVSLNTSSSRPRTSYPVFHSTSALAAHHGIPQSLPPAPRTTRYQQESSVASSSTSIPSSSNIDNFSLLCSSYLNMLSQKAQDQSSAVDATAPAVSVSDDVALQAVMEVLEGELSGTTNMTPELIADDAASPEYQSIQDFGEYLTSPLETPWEDFLNTPALGSGDPLLTSPAIADAGDFGSFGDHPLFADAPLDLGVAAGDSFKQSVPPFNFDGLYTLPSPPTPALDPQSLTPSPHISDIHQPLAPAASSGSRRKNAPTGTRKNITPEALIPVDAPIQTRKYVTPSATSRKEVPAAIIKKRARSQAFEDDDIELGPEDLDAIEAKRRQNTLAARRSRKRKLEYQQQLEGEADRMRAEMERWRARALTLEVLLQSHGHEVPQMQ</sequence>
<dbReference type="Proteomes" id="UP000016930">
    <property type="component" value="Unassembled WGS sequence"/>
</dbReference>
<feature type="region of interest" description="Disordered" evidence="1">
    <location>
        <begin position="193"/>
        <end position="222"/>
    </location>
</feature>
<feature type="region of interest" description="Disordered" evidence="1">
    <location>
        <begin position="385"/>
        <end position="428"/>
    </location>
</feature>
<organism evidence="3 4">
    <name type="scientific">Ceriporiopsis subvermispora (strain B)</name>
    <name type="common">White-rot fungus</name>
    <name type="synonym">Gelatoporia subvermispora</name>
    <dbReference type="NCBI Taxonomy" id="914234"/>
    <lineage>
        <taxon>Eukaryota</taxon>
        <taxon>Fungi</taxon>
        <taxon>Dikarya</taxon>
        <taxon>Basidiomycota</taxon>
        <taxon>Agaricomycotina</taxon>
        <taxon>Agaricomycetes</taxon>
        <taxon>Polyporales</taxon>
        <taxon>Gelatoporiaceae</taxon>
        <taxon>Gelatoporia</taxon>
    </lineage>
</organism>
<reference evidence="3 4" key="1">
    <citation type="journal article" date="2012" name="Proc. Natl. Acad. Sci. U.S.A.">
        <title>Comparative genomics of Ceriporiopsis subvermispora and Phanerochaete chrysosporium provide insight into selective ligninolysis.</title>
        <authorList>
            <person name="Fernandez-Fueyo E."/>
            <person name="Ruiz-Duenas F.J."/>
            <person name="Ferreira P."/>
            <person name="Floudas D."/>
            <person name="Hibbett D.S."/>
            <person name="Canessa P."/>
            <person name="Larrondo L.F."/>
            <person name="James T.Y."/>
            <person name="Seelenfreund D."/>
            <person name="Lobos S."/>
            <person name="Polanco R."/>
            <person name="Tello M."/>
            <person name="Honda Y."/>
            <person name="Watanabe T."/>
            <person name="Watanabe T."/>
            <person name="Ryu J.S."/>
            <person name="Kubicek C.P."/>
            <person name="Schmoll M."/>
            <person name="Gaskell J."/>
            <person name="Hammel K.E."/>
            <person name="St John F.J."/>
            <person name="Vanden Wymelenberg A."/>
            <person name="Sabat G."/>
            <person name="Splinter BonDurant S."/>
            <person name="Syed K."/>
            <person name="Yadav J.S."/>
            <person name="Doddapaneni H."/>
            <person name="Subramanian V."/>
            <person name="Lavin J.L."/>
            <person name="Oguiza J.A."/>
            <person name="Perez G."/>
            <person name="Pisabarro A.G."/>
            <person name="Ramirez L."/>
            <person name="Santoyo F."/>
            <person name="Master E."/>
            <person name="Coutinho P.M."/>
            <person name="Henrissat B."/>
            <person name="Lombard V."/>
            <person name="Magnuson J.K."/>
            <person name="Kuees U."/>
            <person name="Hori C."/>
            <person name="Igarashi K."/>
            <person name="Samejima M."/>
            <person name="Held B.W."/>
            <person name="Barry K.W."/>
            <person name="LaButti K.M."/>
            <person name="Lapidus A."/>
            <person name="Lindquist E.A."/>
            <person name="Lucas S.M."/>
            <person name="Riley R."/>
            <person name="Salamov A.A."/>
            <person name="Hoffmeister D."/>
            <person name="Schwenk D."/>
            <person name="Hadar Y."/>
            <person name="Yarden O."/>
            <person name="de Vries R.P."/>
            <person name="Wiebenga A."/>
            <person name="Stenlid J."/>
            <person name="Eastwood D."/>
            <person name="Grigoriev I.V."/>
            <person name="Berka R.M."/>
            <person name="Blanchette R.A."/>
            <person name="Kersten P."/>
            <person name="Martinez A.T."/>
            <person name="Vicuna R."/>
            <person name="Cullen D."/>
        </authorList>
    </citation>
    <scope>NUCLEOTIDE SEQUENCE [LARGE SCALE GENOMIC DNA]</scope>
    <source>
        <strain evidence="3 4">B</strain>
    </source>
</reference>
<dbReference type="SUPFAM" id="SSF57959">
    <property type="entry name" value="Leucine zipper domain"/>
    <property type="match status" value="1"/>
</dbReference>
<dbReference type="InterPro" id="IPR004827">
    <property type="entry name" value="bZIP"/>
</dbReference>
<dbReference type="AlphaFoldDB" id="M2Q3J8"/>
<dbReference type="PROSITE" id="PS00036">
    <property type="entry name" value="BZIP_BASIC"/>
    <property type="match status" value="1"/>
</dbReference>
<proteinExistence type="predicted"/>
<dbReference type="STRING" id="914234.M2Q3J8"/>
<dbReference type="Pfam" id="PF07716">
    <property type="entry name" value="bZIP_2"/>
    <property type="match status" value="1"/>
</dbReference>
<dbReference type="EMBL" id="KB445819">
    <property type="protein sequence ID" value="EMD31368.1"/>
    <property type="molecule type" value="Genomic_DNA"/>
</dbReference>
<evidence type="ECO:0000259" key="2">
    <source>
        <dbReference type="PROSITE" id="PS00036"/>
    </source>
</evidence>
<dbReference type="OrthoDB" id="2257100at2759"/>
<feature type="compositionally biased region" description="Polar residues" evidence="1">
    <location>
        <begin position="36"/>
        <end position="46"/>
    </location>
</feature>
<feature type="compositionally biased region" description="Polar residues" evidence="1">
    <location>
        <begin position="1"/>
        <end position="19"/>
    </location>
</feature>
<evidence type="ECO:0000313" key="4">
    <source>
        <dbReference type="Proteomes" id="UP000016930"/>
    </source>
</evidence>
<evidence type="ECO:0000313" key="3">
    <source>
        <dbReference type="EMBL" id="EMD31368.1"/>
    </source>
</evidence>
<dbReference type="Gene3D" id="3.30.160.60">
    <property type="entry name" value="Classic Zinc Finger"/>
    <property type="match status" value="1"/>
</dbReference>
<feature type="region of interest" description="Disordered" evidence="1">
    <location>
        <begin position="135"/>
        <end position="181"/>
    </location>
</feature>
<feature type="compositionally biased region" description="Low complexity" evidence="1">
    <location>
        <begin position="213"/>
        <end position="222"/>
    </location>
</feature>
<dbReference type="InterPro" id="IPR046347">
    <property type="entry name" value="bZIP_sf"/>
</dbReference>
<feature type="compositionally biased region" description="Polar residues" evidence="1">
    <location>
        <begin position="157"/>
        <end position="178"/>
    </location>
</feature>
<keyword evidence="4" id="KW-1185">Reference proteome</keyword>
<dbReference type="HOGENOM" id="CLU_509116_0_0_1"/>
<dbReference type="SMART" id="SM00338">
    <property type="entry name" value="BRLZ"/>
    <property type="match status" value="1"/>
</dbReference>
<dbReference type="CDD" id="cd12193">
    <property type="entry name" value="bZIP_GCN4"/>
    <property type="match status" value="1"/>
</dbReference>
<feature type="region of interest" description="Disordered" evidence="1">
    <location>
        <begin position="1"/>
        <end position="91"/>
    </location>
</feature>